<name>A0A7G7G6V0_9BACT</name>
<keyword evidence="2" id="KW-0808">Transferase</keyword>
<organism evidence="2 3">
    <name type="scientific">Adhaeribacter swui</name>
    <dbReference type="NCBI Taxonomy" id="2086471"/>
    <lineage>
        <taxon>Bacteria</taxon>
        <taxon>Pseudomonadati</taxon>
        <taxon>Bacteroidota</taxon>
        <taxon>Cytophagia</taxon>
        <taxon>Cytophagales</taxon>
        <taxon>Hymenobacteraceae</taxon>
        <taxon>Adhaeribacter</taxon>
    </lineage>
</organism>
<dbReference type="SUPFAM" id="SSF55729">
    <property type="entry name" value="Acyl-CoA N-acyltransferases (Nat)"/>
    <property type="match status" value="1"/>
</dbReference>
<proteinExistence type="predicted"/>
<keyword evidence="3" id="KW-1185">Reference proteome</keyword>
<dbReference type="InterPro" id="IPR031165">
    <property type="entry name" value="GNAT_YJDJ"/>
</dbReference>
<dbReference type="Proteomes" id="UP000515237">
    <property type="component" value="Chromosome"/>
</dbReference>
<evidence type="ECO:0000313" key="3">
    <source>
        <dbReference type="Proteomes" id="UP000515237"/>
    </source>
</evidence>
<dbReference type="AlphaFoldDB" id="A0A7G7G6V0"/>
<dbReference type="EMBL" id="CP055156">
    <property type="protein sequence ID" value="QNF32884.1"/>
    <property type="molecule type" value="Genomic_DNA"/>
</dbReference>
<dbReference type="CDD" id="cd04301">
    <property type="entry name" value="NAT_SF"/>
    <property type="match status" value="1"/>
</dbReference>
<protein>
    <submittedName>
        <fullName evidence="2">N-acetyltransferase</fullName>
    </submittedName>
</protein>
<evidence type="ECO:0000259" key="1">
    <source>
        <dbReference type="PROSITE" id="PS51729"/>
    </source>
</evidence>
<dbReference type="PANTHER" id="PTHR31435:SF9">
    <property type="entry name" value="PROTEIN NATD1"/>
    <property type="match status" value="1"/>
</dbReference>
<evidence type="ECO:0000313" key="2">
    <source>
        <dbReference type="EMBL" id="QNF32884.1"/>
    </source>
</evidence>
<feature type="domain" description="N-acetyltransferase" evidence="1">
    <location>
        <begin position="4"/>
        <end position="90"/>
    </location>
</feature>
<dbReference type="Gene3D" id="3.40.630.30">
    <property type="match status" value="1"/>
</dbReference>
<dbReference type="KEGG" id="aswu:HUW51_09115"/>
<dbReference type="GO" id="GO:0016740">
    <property type="term" value="F:transferase activity"/>
    <property type="evidence" value="ECO:0007669"/>
    <property type="project" value="UniProtKB-KW"/>
</dbReference>
<gene>
    <name evidence="2" type="ORF">HUW51_09115</name>
</gene>
<dbReference type="PROSITE" id="PS51729">
    <property type="entry name" value="GNAT_YJDJ"/>
    <property type="match status" value="1"/>
</dbReference>
<dbReference type="InterPro" id="IPR016181">
    <property type="entry name" value="Acyl_CoA_acyltransferase"/>
</dbReference>
<accession>A0A7G7G6V0</accession>
<dbReference type="InterPro" id="IPR045057">
    <property type="entry name" value="Gcn5-rel_NAT"/>
</dbReference>
<reference evidence="2 3" key="1">
    <citation type="journal article" date="2018" name="Int. J. Syst. Evol. Microbiol.">
        <title>Adhaeribacter swui sp. nov., isolated from wet mud.</title>
        <authorList>
            <person name="Kim D.U."/>
            <person name="Kim K.W."/>
            <person name="Kang M.S."/>
            <person name="Kim J.Y."/>
            <person name="Jang J.H."/>
            <person name="Kim M.K."/>
        </authorList>
    </citation>
    <scope>NUCLEOTIDE SEQUENCE [LARGE SCALE GENOMIC DNA]</scope>
    <source>
        <strain evidence="2 3">KCTC 52873</strain>
    </source>
</reference>
<dbReference type="PANTHER" id="PTHR31435">
    <property type="entry name" value="PROTEIN NATD1"/>
    <property type="match status" value="1"/>
</dbReference>
<dbReference type="Pfam" id="PF14542">
    <property type="entry name" value="Acetyltransf_CG"/>
    <property type="match status" value="1"/>
</dbReference>
<dbReference type="RefSeq" id="WP_185273663.1">
    <property type="nucleotide sequence ID" value="NZ_CP055156.1"/>
</dbReference>
<sequence>MEVIHDAEDMRFYAAVNGEEAELTYTYPEETVLDLDYTYVPASARNQGLSDHLVRAALDFARAQNYQVIPSCPVVEAFVKRHSEYQDLLT</sequence>